<dbReference type="PANTHER" id="PTHR35218">
    <property type="entry name" value="RNASE H DOMAIN-CONTAINING PROTEIN"/>
    <property type="match status" value="1"/>
</dbReference>
<evidence type="ECO:0000313" key="1">
    <source>
        <dbReference type="EMBL" id="OMO70043.1"/>
    </source>
</evidence>
<dbReference type="InterPro" id="IPR036691">
    <property type="entry name" value="Endo/exonu/phosph_ase_sf"/>
</dbReference>
<dbReference type="Gramene" id="OMO70043">
    <property type="protein sequence ID" value="OMO70043"/>
    <property type="gene ID" value="CCACVL1_19126"/>
</dbReference>
<sequence length="272" mass="30817">MLNGFINQISYPSTRLASSNELRQDPSLVTIVKIILKFLEDYTPLGKDGSLLLKLWLGVMGNFDMDSFNLPTILNDNFVLEQLYTEGATDYWPPRLSLQDCYKEIIDLDATERVIDMDIVGEHRLGFIITSPPTLAATLYTSFNLDLDDHSALHNLKLIVPTTPQQEQSQNMQPIKILILNAGGIRNPAFTPSFTHLCNHHNPHVALVTETRVGGVESRTHRMSMNFPYSSYLQPVGYFGGQWLLWNSNFFTCQLICRTDRSLVAKLRINTP</sequence>
<accession>A0A1R3HIC6</accession>
<protein>
    <submittedName>
        <fullName evidence="1">Uncharacterized protein</fullName>
    </submittedName>
</protein>
<dbReference type="SUPFAM" id="SSF56219">
    <property type="entry name" value="DNase I-like"/>
    <property type="match status" value="1"/>
</dbReference>
<proteinExistence type="predicted"/>
<dbReference type="OrthoDB" id="10394291at2759"/>
<organism evidence="1 2">
    <name type="scientific">Corchorus capsularis</name>
    <name type="common">Jute</name>
    <dbReference type="NCBI Taxonomy" id="210143"/>
    <lineage>
        <taxon>Eukaryota</taxon>
        <taxon>Viridiplantae</taxon>
        <taxon>Streptophyta</taxon>
        <taxon>Embryophyta</taxon>
        <taxon>Tracheophyta</taxon>
        <taxon>Spermatophyta</taxon>
        <taxon>Magnoliopsida</taxon>
        <taxon>eudicotyledons</taxon>
        <taxon>Gunneridae</taxon>
        <taxon>Pentapetalae</taxon>
        <taxon>rosids</taxon>
        <taxon>malvids</taxon>
        <taxon>Malvales</taxon>
        <taxon>Malvaceae</taxon>
        <taxon>Grewioideae</taxon>
        <taxon>Apeibeae</taxon>
        <taxon>Corchorus</taxon>
    </lineage>
</organism>
<name>A0A1R3HIC6_COCAP</name>
<dbReference type="EMBL" id="AWWV01011868">
    <property type="protein sequence ID" value="OMO70043.1"/>
    <property type="molecule type" value="Genomic_DNA"/>
</dbReference>
<keyword evidence="2" id="KW-1185">Reference proteome</keyword>
<evidence type="ECO:0000313" key="2">
    <source>
        <dbReference type="Proteomes" id="UP000188268"/>
    </source>
</evidence>
<dbReference type="Proteomes" id="UP000188268">
    <property type="component" value="Unassembled WGS sequence"/>
</dbReference>
<gene>
    <name evidence="1" type="ORF">CCACVL1_19126</name>
</gene>
<dbReference type="PANTHER" id="PTHR35218:SF9">
    <property type="entry name" value="ENDONUCLEASE_EXONUCLEASE_PHOSPHATASE DOMAIN-CONTAINING PROTEIN"/>
    <property type="match status" value="1"/>
</dbReference>
<dbReference type="AlphaFoldDB" id="A0A1R3HIC6"/>
<comment type="caution">
    <text evidence="1">The sequence shown here is derived from an EMBL/GenBank/DDBJ whole genome shotgun (WGS) entry which is preliminary data.</text>
</comment>
<reference evidence="1 2" key="1">
    <citation type="submission" date="2013-09" db="EMBL/GenBank/DDBJ databases">
        <title>Corchorus capsularis genome sequencing.</title>
        <authorList>
            <person name="Alam M."/>
            <person name="Haque M.S."/>
            <person name="Islam M.S."/>
            <person name="Emdad E.M."/>
            <person name="Islam M.M."/>
            <person name="Ahmed B."/>
            <person name="Halim A."/>
            <person name="Hossen Q.M.M."/>
            <person name="Hossain M.Z."/>
            <person name="Ahmed R."/>
            <person name="Khan M.M."/>
            <person name="Islam R."/>
            <person name="Rashid M.M."/>
            <person name="Khan S.A."/>
            <person name="Rahman M.S."/>
            <person name="Alam M."/>
        </authorList>
    </citation>
    <scope>NUCLEOTIDE SEQUENCE [LARGE SCALE GENOMIC DNA]</scope>
    <source>
        <strain evidence="2">cv. CVL-1</strain>
        <tissue evidence="1">Whole seedling</tissue>
    </source>
</reference>